<proteinExistence type="predicted"/>
<feature type="signal peptide" evidence="2">
    <location>
        <begin position="1"/>
        <end position="19"/>
    </location>
</feature>
<dbReference type="AlphaFoldDB" id="A0A395ISL1"/>
<feature type="region of interest" description="Disordered" evidence="1">
    <location>
        <begin position="189"/>
        <end position="211"/>
    </location>
</feature>
<accession>A0A395ISL1</accession>
<feature type="chain" id="PRO_5017437242" evidence="2">
    <location>
        <begin position="20"/>
        <end position="211"/>
    </location>
</feature>
<evidence type="ECO:0000256" key="1">
    <source>
        <dbReference type="SAM" id="MobiDB-lite"/>
    </source>
</evidence>
<dbReference type="OrthoDB" id="3555436at2759"/>
<evidence type="ECO:0000313" key="3">
    <source>
        <dbReference type="EMBL" id="RAL63056.1"/>
    </source>
</evidence>
<gene>
    <name evidence="3" type="ORF">DID88_004141</name>
</gene>
<comment type="caution">
    <text evidence="3">The sequence shown here is derived from an EMBL/GenBank/DDBJ whole genome shotgun (WGS) entry which is preliminary data.</text>
</comment>
<reference evidence="3 4" key="1">
    <citation type="submission" date="2018-06" db="EMBL/GenBank/DDBJ databases">
        <title>Genome Sequence of the Brown Rot Fungal Pathogen Monilinia fructigena.</title>
        <authorList>
            <person name="Landi L."/>
            <person name="De Miccolis Angelini R.M."/>
            <person name="Pollastro S."/>
            <person name="Abate D."/>
            <person name="Faretra F."/>
            <person name="Romanazzi G."/>
        </authorList>
    </citation>
    <scope>NUCLEOTIDE SEQUENCE [LARGE SCALE GENOMIC DNA]</scope>
    <source>
        <strain evidence="3 4">Mfrg269</strain>
    </source>
</reference>
<sequence length="211" mass="22696">MYFTLYLSPLIVALIPVIGLLMNKENNDSRDLFVAEKLGLTDRTDTNTPLTSHGAGMGVGGRYDHEAHSTVDLPAPGSAFTANTPVPINPRRSQAANTLRSDGNGMESRAVSMASKLSRPVSPVNGSAVCGNTRELSREISRERIGERSIFDQEPYTDGAGQGTVNMGGNESRMTLEVPKVYNGTLQAPFLSEPGMSPEEVARLEERGTQD</sequence>
<dbReference type="EMBL" id="QKRW01000021">
    <property type="protein sequence ID" value="RAL63056.1"/>
    <property type="molecule type" value="Genomic_DNA"/>
</dbReference>
<dbReference type="Proteomes" id="UP000249056">
    <property type="component" value="Unassembled WGS sequence"/>
</dbReference>
<feature type="compositionally biased region" description="Basic and acidic residues" evidence="1">
    <location>
        <begin position="200"/>
        <end position="211"/>
    </location>
</feature>
<evidence type="ECO:0000256" key="2">
    <source>
        <dbReference type="SAM" id="SignalP"/>
    </source>
</evidence>
<protein>
    <submittedName>
        <fullName evidence="3">Uncharacterized protein</fullName>
    </submittedName>
</protein>
<name>A0A395ISL1_9HELO</name>
<evidence type="ECO:0000313" key="4">
    <source>
        <dbReference type="Proteomes" id="UP000249056"/>
    </source>
</evidence>
<keyword evidence="4" id="KW-1185">Reference proteome</keyword>
<organism evidence="3 4">
    <name type="scientific">Monilinia fructigena</name>
    <dbReference type="NCBI Taxonomy" id="38457"/>
    <lineage>
        <taxon>Eukaryota</taxon>
        <taxon>Fungi</taxon>
        <taxon>Dikarya</taxon>
        <taxon>Ascomycota</taxon>
        <taxon>Pezizomycotina</taxon>
        <taxon>Leotiomycetes</taxon>
        <taxon>Helotiales</taxon>
        <taxon>Sclerotiniaceae</taxon>
        <taxon>Monilinia</taxon>
    </lineage>
</organism>
<keyword evidence="2" id="KW-0732">Signal</keyword>